<feature type="region of interest" description="Disordered" evidence="1">
    <location>
        <begin position="239"/>
        <end position="265"/>
    </location>
</feature>
<dbReference type="Pfam" id="PF02120">
    <property type="entry name" value="Flg_hook"/>
    <property type="match status" value="1"/>
</dbReference>
<sequence>MTAAAAPKAPTTTSAPAGTKAPPEQTPVTAPPGKTRQKTPGQPQLVPALPRPIINTPPARQPKSGEPTQPQALITVPGLTVPGPTPPTDTPSNPVGAPIAQGTPKQPAPVDTGGPLLVSVPTPLPGADADAPPVPASAPSNTPAPAVSPLPFIVENLPAPIAPEGETAAPVAVSITASAKPAVPTATVVQQPAPAAPIATDVEAVTVLTAKTDAAPAAQPTPVSSPQVSTVSPATPQPVVAAASAPTETASTGSDATDSATAAPAQPAAPVMTAAVATPAPVAVEAAPFAESLAPALSEALAEKQLDLAAGDAWLDDLARDIVRTAGNEGPLRFRLNPETLGSLAIHVERRDDGAAIRIEADTEAAARVLSEAQPRLFAEARAQGLRIAESTVDHTHQQNASSQGQPQQQNGQTQQNAQNPQAQLASGNHPAPQNFGGQSGNHQRSSEDQKPFLVRDQVNAQTVSESEGPQAERYA</sequence>
<feature type="compositionally biased region" description="Low complexity" evidence="1">
    <location>
        <begin position="241"/>
        <end position="265"/>
    </location>
</feature>
<evidence type="ECO:0000259" key="2">
    <source>
        <dbReference type="Pfam" id="PF02120"/>
    </source>
</evidence>
<dbReference type="Gene3D" id="3.30.750.140">
    <property type="match status" value="1"/>
</dbReference>
<protein>
    <recommendedName>
        <fullName evidence="2">Flagellar hook-length control protein-like C-terminal domain-containing protein</fullName>
    </recommendedName>
</protein>
<dbReference type="CDD" id="cd17470">
    <property type="entry name" value="T3SS_Flik_C"/>
    <property type="match status" value="1"/>
</dbReference>
<accession>A0A2W5KVM8</accession>
<feature type="compositionally biased region" description="Low complexity" evidence="1">
    <location>
        <begin position="398"/>
        <end position="424"/>
    </location>
</feature>
<feature type="region of interest" description="Disordered" evidence="1">
    <location>
        <begin position="215"/>
        <end position="234"/>
    </location>
</feature>
<dbReference type="EMBL" id="QFPJ01000097">
    <property type="protein sequence ID" value="PZQ20064.1"/>
    <property type="molecule type" value="Genomic_DNA"/>
</dbReference>
<feature type="domain" description="Flagellar hook-length control protein-like C-terminal" evidence="2">
    <location>
        <begin position="323"/>
        <end position="400"/>
    </location>
</feature>
<feature type="compositionally biased region" description="Low complexity" evidence="1">
    <location>
        <begin position="218"/>
        <end position="234"/>
    </location>
</feature>
<evidence type="ECO:0000256" key="1">
    <source>
        <dbReference type="SAM" id="MobiDB-lite"/>
    </source>
</evidence>
<feature type="region of interest" description="Disordered" evidence="1">
    <location>
        <begin position="393"/>
        <end position="476"/>
    </location>
</feature>
<proteinExistence type="predicted"/>
<gene>
    <name evidence="3" type="ORF">DI569_16610</name>
</gene>
<comment type="caution">
    <text evidence="3">The sequence shown here is derived from an EMBL/GenBank/DDBJ whole genome shotgun (WGS) entry which is preliminary data.</text>
</comment>
<organism evidence="3 4">
    <name type="scientific">Sphingopyxis macrogoltabida</name>
    <name type="common">Sphingomonas macrogoltabidus</name>
    <dbReference type="NCBI Taxonomy" id="33050"/>
    <lineage>
        <taxon>Bacteria</taxon>
        <taxon>Pseudomonadati</taxon>
        <taxon>Pseudomonadota</taxon>
        <taxon>Alphaproteobacteria</taxon>
        <taxon>Sphingomonadales</taxon>
        <taxon>Sphingomonadaceae</taxon>
        <taxon>Sphingopyxis</taxon>
    </lineage>
</organism>
<dbReference type="InterPro" id="IPR021136">
    <property type="entry name" value="Flagellar_hook_control-like_C"/>
</dbReference>
<evidence type="ECO:0000313" key="4">
    <source>
        <dbReference type="Proteomes" id="UP000248597"/>
    </source>
</evidence>
<reference evidence="3 4" key="1">
    <citation type="submission" date="2017-08" db="EMBL/GenBank/DDBJ databases">
        <title>Infants hospitalized years apart are colonized by the same room-sourced microbial strains.</title>
        <authorList>
            <person name="Brooks B."/>
            <person name="Olm M.R."/>
            <person name="Firek B.A."/>
            <person name="Baker R."/>
            <person name="Thomas B.C."/>
            <person name="Morowitz M.J."/>
            <person name="Banfield J.F."/>
        </authorList>
    </citation>
    <scope>NUCLEOTIDE SEQUENCE [LARGE SCALE GENOMIC DNA]</scope>
    <source>
        <strain evidence="3">S2_005_003_R2_47</strain>
    </source>
</reference>
<evidence type="ECO:0000313" key="3">
    <source>
        <dbReference type="EMBL" id="PZQ20064.1"/>
    </source>
</evidence>
<feature type="compositionally biased region" description="Low complexity" evidence="1">
    <location>
        <begin position="125"/>
        <end position="144"/>
    </location>
</feature>
<feature type="compositionally biased region" description="Low complexity" evidence="1">
    <location>
        <begin position="1"/>
        <end position="23"/>
    </location>
</feature>
<dbReference type="InterPro" id="IPR038610">
    <property type="entry name" value="FliK-like_C_sf"/>
</dbReference>
<name>A0A2W5KVM8_SPHMC</name>
<dbReference type="AlphaFoldDB" id="A0A2W5KVM8"/>
<dbReference type="Proteomes" id="UP000248597">
    <property type="component" value="Unassembled WGS sequence"/>
</dbReference>
<feature type="region of interest" description="Disordered" evidence="1">
    <location>
        <begin position="1"/>
        <end position="144"/>
    </location>
</feature>
<feature type="compositionally biased region" description="Polar residues" evidence="1">
    <location>
        <begin position="459"/>
        <end position="468"/>
    </location>
</feature>